<keyword evidence="1" id="KW-1133">Transmembrane helix</keyword>
<dbReference type="Proteomes" id="UP000297646">
    <property type="component" value="Unassembled WGS sequence"/>
</dbReference>
<sequence length="396" mass="44022">MRKNVSIIFSVLIIMGAFIFWGLTTHQHISSDLSPVKSDDVKVPYGGASQQPLYSDKEFLNRMSPYPVMHDDLQYAIALPGLQGAWSLKAGQASVDKHQLIKVDTLDPQGIAVSRNEIFISAYDHAPKANSVIYVLNKWTGRYIKTLVLQYQDHAGGISYDPDHQLLWVAGHNGKDSVLYGIAQADIDNYDIRTKLPIGYQQDFTLKTAINASTVAYYDGALWVGYFTRSGLGNIQKFAINGDSNATLMVGQPVGDKDPSIVAGNKLYESVPELQGISANSSHVMITSSFSNADSKLVRFDKGDDGKMTNGMYVTMPPFLEGVNYDGDIDRFYALFESATPVYRIKTKAVVDRIVYIDPKTFNKYALPYKELRNPLGFNLATNTSQTQNPAWIYHK</sequence>
<evidence type="ECO:0000256" key="1">
    <source>
        <dbReference type="SAM" id="Phobius"/>
    </source>
</evidence>
<dbReference type="SUPFAM" id="SSF75011">
    <property type="entry name" value="3-carboxy-cis,cis-mucoante lactonizing enzyme"/>
    <property type="match status" value="1"/>
</dbReference>
<reference evidence="2 3" key="1">
    <citation type="submission" date="2018-03" db="EMBL/GenBank/DDBJ databases">
        <title>Genome sequencing of Weissella confusa isolates.</title>
        <authorList>
            <person name="Kajala I."/>
            <person name="Baruah R."/>
            <person name="Bergsveinson J."/>
            <person name="Juvonen R."/>
            <person name="Ziola B."/>
        </authorList>
    </citation>
    <scope>NUCLEOTIDE SEQUENCE [LARGE SCALE GENOMIC DNA]</scope>
    <source>
        <strain evidence="2 3">VTT E-062653</strain>
    </source>
</reference>
<organism evidence="2 3">
    <name type="scientific">Weissella confusa</name>
    <name type="common">Lactobacillus confusus</name>
    <dbReference type="NCBI Taxonomy" id="1583"/>
    <lineage>
        <taxon>Bacteria</taxon>
        <taxon>Bacillati</taxon>
        <taxon>Bacillota</taxon>
        <taxon>Bacilli</taxon>
        <taxon>Lactobacillales</taxon>
        <taxon>Lactobacillaceae</taxon>
        <taxon>Weissella</taxon>
    </lineage>
</organism>
<dbReference type="AlphaFoldDB" id="A0A4Z0RWG6"/>
<dbReference type="EMBL" id="PVSN01000037">
    <property type="protein sequence ID" value="TGE72691.1"/>
    <property type="molecule type" value="Genomic_DNA"/>
</dbReference>
<proteinExistence type="predicted"/>
<gene>
    <name evidence="2" type="ORF">C6P11_05920</name>
</gene>
<keyword evidence="1" id="KW-0812">Transmembrane</keyword>
<protein>
    <submittedName>
        <fullName evidence="2">Uncharacterized protein</fullName>
    </submittedName>
</protein>
<accession>A0A4Z0RWG6</accession>
<comment type="caution">
    <text evidence="2">The sequence shown here is derived from an EMBL/GenBank/DDBJ whole genome shotgun (WGS) entry which is preliminary data.</text>
</comment>
<evidence type="ECO:0000313" key="3">
    <source>
        <dbReference type="Proteomes" id="UP000297646"/>
    </source>
</evidence>
<feature type="transmembrane region" description="Helical" evidence="1">
    <location>
        <begin position="7"/>
        <end position="24"/>
    </location>
</feature>
<dbReference type="OrthoDB" id="1655118at2"/>
<keyword evidence="1" id="KW-0472">Membrane</keyword>
<name>A0A4Z0RWG6_WEICO</name>
<evidence type="ECO:0000313" key="2">
    <source>
        <dbReference type="EMBL" id="TGE72691.1"/>
    </source>
</evidence>